<evidence type="ECO:0000256" key="8">
    <source>
        <dbReference type="PROSITE-ProRule" id="PRU00284"/>
    </source>
</evidence>
<evidence type="ECO:0000313" key="12">
    <source>
        <dbReference type="EMBL" id="SFK97752.1"/>
    </source>
</evidence>
<dbReference type="SMART" id="SM00283">
    <property type="entry name" value="MA"/>
    <property type="match status" value="1"/>
</dbReference>
<dbReference type="PANTHER" id="PTHR43531:SF11">
    <property type="entry name" value="METHYL-ACCEPTING CHEMOTAXIS PROTEIN 3"/>
    <property type="match status" value="1"/>
</dbReference>
<gene>
    <name evidence="12" type="ORF">SAMN04488004_105127</name>
</gene>
<dbReference type="SUPFAM" id="SSF158472">
    <property type="entry name" value="HAMP domain-like"/>
    <property type="match status" value="1"/>
</dbReference>
<feature type="domain" description="HAMP" evidence="11">
    <location>
        <begin position="367"/>
        <end position="420"/>
    </location>
</feature>
<evidence type="ECO:0000256" key="2">
    <source>
        <dbReference type="ARBA" id="ARBA00022475"/>
    </source>
</evidence>
<dbReference type="InterPro" id="IPR004089">
    <property type="entry name" value="MCPsignal_dom"/>
</dbReference>
<evidence type="ECO:0000256" key="3">
    <source>
        <dbReference type="ARBA" id="ARBA00022500"/>
    </source>
</evidence>
<dbReference type="Gene3D" id="1.10.287.950">
    <property type="entry name" value="Methyl-accepting chemotaxis protein"/>
    <property type="match status" value="1"/>
</dbReference>
<evidence type="ECO:0000256" key="1">
    <source>
        <dbReference type="ARBA" id="ARBA00004651"/>
    </source>
</evidence>
<evidence type="ECO:0000313" key="13">
    <source>
        <dbReference type="Proteomes" id="UP000199550"/>
    </source>
</evidence>
<dbReference type="OrthoDB" id="369026at2"/>
<dbReference type="Pfam" id="PF18947">
    <property type="entry name" value="HAMP_2"/>
    <property type="match status" value="1"/>
</dbReference>
<dbReference type="Pfam" id="PF00015">
    <property type="entry name" value="MCPsignal"/>
    <property type="match status" value="1"/>
</dbReference>
<feature type="transmembrane region" description="Helical" evidence="9">
    <location>
        <begin position="345"/>
        <end position="365"/>
    </location>
</feature>
<sequence>MRTWFRNMAIGRRLPLAIGLLLTLAVATLSVASYVMSRALITEQAAQNLKGVAHGQAKQVKTLLDTIDNEIKARATTPSTARILTALSDAYKTTENPTDTLQRVYITENTEPLGQKDNLIAATTGSSYGFLHRTHHPGLRLLQQQMGYYDIFLINNDGDIVYSVFKENDFATNLLTGEWADTGLGDAFRQASELDQEAASVFVDFAPYPPSAQSPAAFIARPIILDNGERLGVLAYQMPVGAINAAMRDLASLPESADGFLVGSDGFLRTDSIRSDINDILTTKVESPDILSILEGTARGYSSVDRNGRQIIGYAEPVSFLGAHYVAVVQISTRDLVAGLNRAAILQQILGLIILAIAIGIGIGISRSITRPMGDLTTAVNQIAGGNHHIPVPSTDRGCEIGQLARATEVFRQNALQISTLSAEQEENSRAMQVMSAEREAASAREIELAQKREATDRAAVAQREAMMRQLGESFGKVVEAALEGEFSTRVEADFEDTILINLARNINALMESIDNNLSSTGSVMKSIAEGDLTHYMDGAFHGDFADLQDSMNGMVDSLRNLVEDITDSSTTLTASSGELRQTSGVLSRQAEQNAAALEETSAALTDLSSRVRLIHEAITQASESAQTARSTAATSEAVATEATIAMDRIAQGSKEIGRAVDIINDISFQINLLALNAGVEAARAGDSGRGFAVVAAEVRKLAQDAGDSARQITKVITQSDRDVSDGVRTVAEARTSLQAIAQSVIAISENFDEVSTAIAEQSAGIQSIASSIQRIDDRSQKQAASFEEVTASSHLLSTQAESLAKMTRQFKTAGAGAGKTRISSDPAVA</sequence>
<feature type="domain" description="HAMP" evidence="11">
    <location>
        <begin position="512"/>
        <end position="564"/>
    </location>
</feature>
<evidence type="ECO:0000256" key="7">
    <source>
        <dbReference type="ARBA" id="ARBA00029447"/>
    </source>
</evidence>
<evidence type="ECO:0000256" key="9">
    <source>
        <dbReference type="SAM" id="Phobius"/>
    </source>
</evidence>
<keyword evidence="2" id="KW-1003">Cell membrane</keyword>
<feature type="domain" description="Methyl-accepting transducer" evidence="10">
    <location>
        <begin position="569"/>
        <end position="798"/>
    </location>
</feature>
<comment type="subcellular location">
    <subcellularLocation>
        <location evidence="1">Cell membrane</location>
        <topology evidence="1">Multi-pass membrane protein</topology>
    </subcellularLocation>
</comment>
<evidence type="ECO:0000259" key="11">
    <source>
        <dbReference type="PROSITE" id="PS50885"/>
    </source>
</evidence>
<keyword evidence="4 9" id="KW-0812">Transmembrane</keyword>
<dbReference type="RefSeq" id="WP_090186939.1">
    <property type="nucleotide sequence ID" value="NZ_FOTF01000005.1"/>
</dbReference>
<evidence type="ECO:0000256" key="6">
    <source>
        <dbReference type="ARBA" id="ARBA00023136"/>
    </source>
</evidence>
<reference evidence="12 13" key="1">
    <citation type="submission" date="2016-10" db="EMBL/GenBank/DDBJ databases">
        <authorList>
            <person name="de Groot N.N."/>
        </authorList>
    </citation>
    <scope>NUCLEOTIDE SEQUENCE [LARGE SCALE GENOMIC DNA]</scope>
    <source>
        <strain evidence="12 13">DSM 16199</strain>
    </source>
</reference>
<keyword evidence="3" id="KW-0145">Chemotaxis</keyword>
<dbReference type="PANTHER" id="PTHR43531">
    <property type="entry name" value="PROTEIN ICFG"/>
    <property type="match status" value="1"/>
</dbReference>
<dbReference type="GO" id="GO:0005886">
    <property type="term" value="C:plasma membrane"/>
    <property type="evidence" value="ECO:0007669"/>
    <property type="project" value="UniProtKB-SubCell"/>
</dbReference>
<dbReference type="PROSITE" id="PS50885">
    <property type="entry name" value="HAMP"/>
    <property type="match status" value="2"/>
</dbReference>
<dbReference type="CDD" id="cd11386">
    <property type="entry name" value="MCP_signal"/>
    <property type="match status" value="1"/>
</dbReference>
<dbReference type="InterPro" id="IPR051310">
    <property type="entry name" value="MCP_chemotaxis"/>
</dbReference>
<evidence type="ECO:0000256" key="4">
    <source>
        <dbReference type="ARBA" id="ARBA00022692"/>
    </source>
</evidence>
<dbReference type="SUPFAM" id="SSF58104">
    <property type="entry name" value="Methyl-accepting chemotaxis protein (MCP) signaling domain"/>
    <property type="match status" value="1"/>
</dbReference>
<keyword evidence="8" id="KW-0807">Transducer</keyword>
<dbReference type="EMBL" id="FOTF01000005">
    <property type="protein sequence ID" value="SFK97752.1"/>
    <property type="molecule type" value="Genomic_DNA"/>
</dbReference>
<accession>A0A1I4DVX7</accession>
<protein>
    <submittedName>
        <fullName evidence="12">Methyl-accepting chemotaxis protein</fullName>
    </submittedName>
</protein>
<name>A0A1I4DVX7_9RHOB</name>
<dbReference type="SMART" id="SM00304">
    <property type="entry name" value="HAMP"/>
    <property type="match status" value="2"/>
</dbReference>
<dbReference type="PROSITE" id="PS50111">
    <property type="entry name" value="CHEMOTAXIS_TRANSDUC_2"/>
    <property type="match status" value="1"/>
</dbReference>
<keyword evidence="13" id="KW-1185">Reference proteome</keyword>
<dbReference type="InterPro" id="IPR033479">
    <property type="entry name" value="dCache_1"/>
</dbReference>
<dbReference type="GO" id="GO:0004888">
    <property type="term" value="F:transmembrane signaling receptor activity"/>
    <property type="evidence" value="ECO:0007669"/>
    <property type="project" value="TreeGrafter"/>
</dbReference>
<dbReference type="Proteomes" id="UP000199550">
    <property type="component" value="Unassembled WGS sequence"/>
</dbReference>
<dbReference type="Pfam" id="PF00672">
    <property type="entry name" value="HAMP"/>
    <property type="match status" value="1"/>
</dbReference>
<evidence type="ECO:0000256" key="5">
    <source>
        <dbReference type="ARBA" id="ARBA00022989"/>
    </source>
</evidence>
<evidence type="ECO:0000259" key="10">
    <source>
        <dbReference type="PROSITE" id="PS50111"/>
    </source>
</evidence>
<dbReference type="STRING" id="195913.SAMN04488004_105127"/>
<dbReference type="InterPro" id="IPR003660">
    <property type="entry name" value="HAMP_dom"/>
</dbReference>
<keyword evidence="5 9" id="KW-1133">Transmembrane helix</keyword>
<dbReference type="GO" id="GO:0006935">
    <property type="term" value="P:chemotaxis"/>
    <property type="evidence" value="ECO:0007669"/>
    <property type="project" value="UniProtKB-KW"/>
</dbReference>
<dbReference type="GO" id="GO:0007165">
    <property type="term" value="P:signal transduction"/>
    <property type="evidence" value="ECO:0007669"/>
    <property type="project" value="UniProtKB-KW"/>
</dbReference>
<dbReference type="AlphaFoldDB" id="A0A1I4DVX7"/>
<keyword evidence="6 9" id="KW-0472">Membrane</keyword>
<comment type="similarity">
    <text evidence="7">Belongs to the methyl-accepting chemotaxis (MCP) protein family.</text>
</comment>
<dbReference type="CDD" id="cd06225">
    <property type="entry name" value="HAMP"/>
    <property type="match status" value="1"/>
</dbReference>
<proteinExistence type="inferred from homology"/>
<organism evidence="12 13">
    <name type="scientific">Loktanella salsilacus</name>
    <dbReference type="NCBI Taxonomy" id="195913"/>
    <lineage>
        <taxon>Bacteria</taxon>
        <taxon>Pseudomonadati</taxon>
        <taxon>Pseudomonadota</taxon>
        <taxon>Alphaproteobacteria</taxon>
        <taxon>Rhodobacterales</taxon>
        <taxon>Roseobacteraceae</taxon>
        <taxon>Loktanella</taxon>
    </lineage>
</organism>
<dbReference type="Pfam" id="PF02743">
    <property type="entry name" value="dCache_1"/>
    <property type="match status" value="1"/>
</dbReference>
<dbReference type="Gene3D" id="6.10.340.10">
    <property type="match status" value="1"/>
</dbReference>